<feature type="transmembrane region" description="Helical" evidence="8">
    <location>
        <begin position="246"/>
        <end position="266"/>
    </location>
</feature>
<dbReference type="PANTHER" id="PTHR23502:SF132">
    <property type="entry name" value="POLYAMINE TRANSPORTER 2-RELATED"/>
    <property type="match status" value="1"/>
</dbReference>
<comment type="caution">
    <text evidence="8">Lacks conserved residue(s) required for the propagation of feature annotation.</text>
</comment>
<name>A0A1H0IG88_9GAMM</name>
<dbReference type="SUPFAM" id="SSF103473">
    <property type="entry name" value="MFS general substrate transporter"/>
    <property type="match status" value="1"/>
</dbReference>
<dbReference type="Pfam" id="PF07690">
    <property type="entry name" value="MFS_1"/>
    <property type="match status" value="1"/>
</dbReference>
<evidence type="ECO:0000313" key="10">
    <source>
        <dbReference type="EMBL" id="SDO30434.1"/>
    </source>
</evidence>
<dbReference type="OrthoDB" id="9814303at2"/>
<dbReference type="NCBIfam" id="NF008314">
    <property type="entry name" value="PRK11102.1"/>
    <property type="match status" value="1"/>
</dbReference>
<evidence type="ECO:0000256" key="3">
    <source>
        <dbReference type="ARBA" id="ARBA00022448"/>
    </source>
</evidence>
<dbReference type="Gene3D" id="1.20.1720.10">
    <property type="entry name" value="Multidrug resistance protein D"/>
    <property type="match status" value="1"/>
</dbReference>
<dbReference type="InterPro" id="IPR004812">
    <property type="entry name" value="Efflux_drug-R_Bcr/CmlA"/>
</dbReference>
<dbReference type="InterPro" id="IPR036259">
    <property type="entry name" value="MFS_trans_sf"/>
</dbReference>
<comment type="similarity">
    <text evidence="2 8">Belongs to the major facilitator superfamily. Bcr/CmlA family.</text>
</comment>
<keyword evidence="8" id="KW-0997">Cell inner membrane</keyword>
<protein>
    <recommendedName>
        <fullName evidence="8">Bcr/CflA family efflux transporter</fullName>
    </recommendedName>
</protein>
<feature type="transmembrane region" description="Helical" evidence="8">
    <location>
        <begin position="367"/>
        <end position="388"/>
    </location>
</feature>
<keyword evidence="4" id="KW-1003">Cell membrane</keyword>
<dbReference type="EMBL" id="FNIV01000005">
    <property type="protein sequence ID" value="SDO30434.1"/>
    <property type="molecule type" value="Genomic_DNA"/>
</dbReference>
<feature type="transmembrane region" description="Helical" evidence="8">
    <location>
        <begin position="303"/>
        <end position="325"/>
    </location>
</feature>
<feature type="transmembrane region" description="Helical" evidence="8">
    <location>
        <begin position="337"/>
        <end position="361"/>
    </location>
</feature>
<dbReference type="AlphaFoldDB" id="A0A1H0IG88"/>
<evidence type="ECO:0000256" key="1">
    <source>
        <dbReference type="ARBA" id="ARBA00004651"/>
    </source>
</evidence>
<comment type="subcellular location">
    <subcellularLocation>
        <location evidence="8">Cell inner membrane</location>
        <topology evidence="8">Multi-pass membrane protein</topology>
    </subcellularLocation>
    <subcellularLocation>
        <location evidence="1">Cell membrane</location>
        <topology evidence="1">Multi-pass membrane protein</topology>
    </subcellularLocation>
</comment>
<feature type="domain" description="Major facilitator superfamily (MFS) profile" evidence="9">
    <location>
        <begin position="8"/>
        <end position="393"/>
    </location>
</feature>
<evidence type="ECO:0000256" key="6">
    <source>
        <dbReference type="ARBA" id="ARBA00022989"/>
    </source>
</evidence>
<feature type="transmembrane region" description="Helical" evidence="8">
    <location>
        <begin position="99"/>
        <end position="120"/>
    </location>
</feature>
<dbReference type="InterPro" id="IPR011701">
    <property type="entry name" value="MFS"/>
</dbReference>
<reference evidence="11" key="1">
    <citation type="submission" date="2016-10" db="EMBL/GenBank/DDBJ databases">
        <authorList>
            <person name="Varghese N."/>
            <person name="Submissions S."/>
        </authorList>
    </citation>
    <scope>NUCLEOTIDE SEQUENCE [LARGE SCALE GENOMIC DNA]</scope>
    <source>
        <strain evidence="11">CGMCC 1.6444</strain>
    </source>
</reference>
<dbReference type="GO" id="GO:0005886">
    <property type="term" value="C:plasma membrane"/>
    <property type="evidence" value="ECO:0007669"/>
    <property type="project" value="UniProtKB-SubCell"/>
</dbReference>
<dbReference type="Proteomes" id="UP000199075">
    <property type="component" value="Unassembled WGS sequence"/>
</dbReference>
<proteinExistence type="inferred from homology"/>
<dbReference type="PANTHER" id="PTHR23502">
    <property type="entry name" value="MAJOR FACILITATOR SUPERFAMILY"/>
    <property type="match status" value="1"/>
</dbReference>
<keyword evidence="7 8" id="KW-0472">Membrane</keyword>
<gene>
    <name evidence="10" type="ORF">SAMN04487957_105109</name>
</gene>
<evidence type="ECO:0000256" key="5">
    <source>
        <dbReference type="ARBA" id="ARBA00022692"/>
    </source>
</evidence>
<dbReference type="STRING" id="419597.SAMN04487957_105109"/>
<keyword evidence="3 8" id="KW-0813">Transport</keyword>
<keyword evidence="6 8" id="KW-1133">Transmembrane helix</keyword>
<organism evidence="10 11">
    <name type="scientific">Halomonas shengliensis</name>
    <dbReference type="NCBI Taxonomy" id="419597"/>
    <lineage>
        <taxon>Bacteria</taxon>
        <taxon>Pseudomonadati</taxon>
        <taxon>Pseudomonadota</taxon>
        <taxon>Gammaproteobacteria</taxon>
        <taxon>Oceanospirillales</taxon>
        <taxon>Halomonadaceae</taxon>
        <taxon>Halomonas</taxon>
    </lineage>
</organism>
<sequence length="397" mass="41755">MTLNARRLALLVAANTALAPFAIDAYLPAMAALADEVGASIHHTELSLSTFLAGFALGQLVFGPVSDRVGRKPVLLGGLVVFLLASLVITTVGSLGELLAWRFVQALGGGATVVNSAAIVRDCFHGREAAKVMSTMAIIMLMAPLVAPVVGSGLLYLADWWLIFVFLAAYAGFLMWLLGTRLPETRAPGRFATTPRQVLGNYASVLGDRRAMGFIAAASMSFAGLFAFVTASPFLYLEHFALTPSLYPLVFGVNVLAMVASNRLNIRLLRWRTPLQNLRLGLGIQFTAALGLALMVASGLESLATMVPLIMLFAGTIGLVAPNAITSLLDRFPHMSATAAALQGSLQFSSGALAGVLVGAFEVDSAWPMVGTMLGASLLANLGIRMLVGQERQPAHG</sequence>
<feature type="transmembrane region" description="Helical" evidence="8">
    <location>
        <begin position="132"/>
        <end position="154"/>
    </location>
</feature>
<dbReference type="CDD" id="cd17320">
    <property type="entry name" value="MFS_MdfA_MDR_like"/>
    <property type="match status" value="1"/>
</dbReference>
<evidence type="ECO:0000259" key="9">
    <source>
        <dbReference type="PROSITE" id="PS50850"/>
    </source>
</evidence>
<evidence type="ECO:0000313" key="11">
    <source>
        <dbReference type="Proteomes" id="UP000199075"/>
    </source>
</evidence>
<dbReference type="PROSITE" id="PS50850">
    <property type="entry name" value="MFS"/>
    <property type="match status" value="1"/>
</dbReference>
<feature type="transmembrane region" description="Helical" evidence="8">
    <location>
        <begin position="160"/>
        <end position="178"/>
    </location>
</feature>
<dbReference type="InterPro" id="IPR020846">
    <property type="entry name" value="MFS_dom"/>
</dbReference>
<dbReference type="GO" id="GO:1990961">
    <property type="term" value="P:xenobiotic detoxification by transmembrane export across the plasma membrane"/>
    <property type="evidence" value="ECO:0007669"/>
    <property type="project" value="InterPro"/>
</dbReference>
<accession>A0A1H0IG88</accession>
<feature type="transmembrane region" description="Helical" evidence="8">
    <location>
        <begin position="44"/>
        <end position="62"/>
    </location>
</feature>
<evidence type="ECO:0000256" key="4">
    <source>
        <dbReference type="ARBA" id="ARBA00022475"/>
    </source>
</evidence>
<evidence type="ECO:0000256" key="2">
    <source>
        <dbReference type="ARBA" id="ARBA00006236"/>
    </source>
</evidence>
<feature type="transmembrane region" description="Helical" evidence="8">
    <location>
        <begin position="211"/>
        <end position="234"/>
    </location>
</feature>
<feature type="transmembrane region" description="Helical" evidence="8">
    <location>
        <begin position="74"/>
        <end position="93"/>
    </location>
</feature>
<feature type="transmembrane region" description="Helical" evidence="8">
    <location>
        <begin position="278"/>
        <end position="297"/>
    </location>
</feature>
<keyword evidence="11" id="KW-1185">Reference proteome</keyword>
<keyword evidence="5 8" id="KW-0812">Transmembrane</keyword>
<dbReference type="GO" id="GO:0042910">
    <property type="term" value="F:xenobiotic transmembrane transporter activity"/>
    <property type="evidence" value="ECO:0007669"/>
    <property type="project" value="InterPro"/>
</dbReference>
<evidence type="ECO:0000256" key="7">
    <source>
        <dbReference type="ARBA" id="ARBA00023136"/>
    </source>
</evidence>
<dbReference type="NCBIfam" id="TIGR00710">
    <property type="entry name" value="efflux_Bcr_CflA"/>
    <property type="match status" value="1"/>
</dbReference>
<evidence type="ECO:0000256" key="8">
    <source>
        <dbReference type="RuleBase" id="RU365088"/>
    </source>
</evidence>
<dbReference type="RefSeq" id="WP_089678437.1">
    <property type="nucleotide sequence ID" value="NZ_FNIV01000005.1"/>
</dbReference>